<name>A0AAE1NRE5_9EUCA</name>
<dbReference type="Proteomes" id="UP001292094">
    <property type="component" value="Unassembled WGS sequence"/>
</dbReference>
<dbReference type="InterPro" id="IPR019374">
    <property type="entry name" value="Ribosomal_mS22"/>
</dbReference>
<dbReference type="AlphaFoldDB" id="A0AAE1NRE5"/>
<accession>A0AAE1NRE5</accession>
<evidence type="ECO:0008006" key="3">
    <source>
        <dbReference type="Google" id="ProtNLM"/>
    </source>
</evidence>
<dbReference type="GO" id="GO:0003735">
    <property type="term" value="F:structural constituent of ribosome"/>
    <property type="evidence" value="ECO:0007669"/>
    <property type="project" value="TreeGrafter"/>
</dbReference>
<organism evidence="1 2">
    <name type="scientific">Petrolisthes manimaculis</name>
    <dbReference type="NCBI Taxonomy" id="1843537"/>
    <lineage>
        <taxon>Eukaryota</taxon>
        <taxon>Metazoa</taxon>
        <taxon>Ecdysozoa</taxon>
        <taxon>Arthropoda</taxon>
        <taxon>Crustacea</taxon>
        <taxon>Multicrustacea</taxon>
        <taxon>Malacostraca</taxon>
        <taxon>Eumalacostraca</taxon>
        <taxon>Eucarida</taxon>
        <taxon>Decapoda</taxon>
        <taxon>Pleocyemata</taxon>
        <taxon>Anomura</taxon>
        <taxon>Galatheoidea</taxon>
        <taxon>Porcellanidae</taxon>
        <taxon>Petrolisthes</taxon>
    </lineage>
</organism>
<dbReference type="Pfam" id="PF10245">
    <property type="entry name" value="MRP-S22"/>
    <property type="match status" value="1"/>
</dbReference>
<evidence type="ECO:0000313" key="2">
    <source>
        <dbReference type="Proteomes" id="UP001292094"/>
    </source>
</evidence>
<evidence type="ECO:0000313" key="1">
    <source>
        <dbReference type="EMBL" id="KAK4293887.1"/>
    </source>
</evidence>
<dbReference type="GO" id="GO:0005763">
    <property type="term" value="C:mitochondrial small ribosomal subunit"/>
    <property type="evidence" value="ECO:0007669"/>
    <property type="project" value="TreeGrafter"/>
</dbReference>
<protein>
    <recommendedName>
        <fullName evidence="3">28S ribosomal protein S22, mitochondrial</fullName>
    </recommendedName>
</protein>
<keyword evidence="2" id="KW-1185">Reference proteome</keyword>
<dbReference type="PANTHER" id="PTHR13071:SF4">
    <property type="entry name" value="SMALL RIBOSOMAL SUBUNIT PROTEIN MS22"/>
    <property type="match status" value="1"/>
</dbReference>
<gene>
    <name evidence="1" type="ORF">Pmani_033451</name>
</gene>
<reference evidence="1" key="1">
    <citation type="submission" date="2023-11" db="EMBL/GenBank/DDBJ databases">
        <title>Genome assemblies of two species of porcelain crab, Petrolisthes cinctipes and Petrolisthes manimaculis (Anomura: Porcellanidae).</title>
        <authorList>
            <person name="Angst P."/>
        </authorList>
    </citation>
    <scope>NUCLEOTIDE SEQUENCE</scope>
    <source>
        <strain evidence="1">PB745_02</strain>
        <tissue evidence="1">Gill</tissue>
    </source>
</reference>
<comment type="caution">
    <text evidence="1">The sequence shown here is derived from an EMBL/GenBank/DDBJ whole genome shotgun (WGS) entry which is preliminary data.</text>
</comment>
<dbReference type="EMBL" id="JAWZYT010004427">
    <property type="protein sequence ID" value="KAK4293887.1"/>
    <property type="molecule type" value="Genomic_DNA"/>
</dbReference>
<proteinExistence type="predicted"/>
<sequence>MAAAAMRSFSVVGSGIHRFLGLTGRCLDLECITSIRRCSNTSYTTYNDRDPAPLFFEDEVQVVLQRVTGMDIDRIFRRRQQEKKSTPPKYQFLTNEEVDEYMSEARVKAESLLQMPPVLKERQPINNILETNTSLQAHHTDKYVFADITFGVSDRNRTILNRTILVRETDGTLRSAWWEERDRINQTYNPRPGRNVVMPKLFNDENLKSALARQEYEFVLDRVCAQCEPDSSVYQRVCVCVYDALDTHHHHNTLYSTRHYGPMCFYLAWNKRIDSLLVSLIQEEKINTASDIVYLYQLIHKDCKSAKLNIEHTQHVEFIKGYIEEDCLQRAQVQLALQCYQDLQHQRQQHQHNVTNAHGL</sequence>
<dbReference type="PANTHER" id="PTHR13071">
    <property type="entry name" value="MITOCHONDRIAL 28S RIBOSOMAL PROTEIN S22"/>
    <property type="match status" value="1"/>
</dbReference>